<dbReference type="AlphaFoldDB" id="A0A8H2XRJ8"/>
<proteinExistence type="predicted"/>
<evidence type="ECO:0000313" key="1">
    <source>
        <dbReference type="EMBL" id="CAE6428900.1"/>
    </source>
</evidence>
<dbReference type="Gene3D" id="3.80.10.10">
    <property type="entry name" value="Ribonuclease Inhibitor"/>
    <property type="match status" value="1"/>
</dbReference>
<gene>
    <name evidence="1" type="ORF">RDB_LOCUS17633</name>
</gene>
<reference evidence="1" key="1">
    <citation type="submission" date="2021-01" db="EMBL/GenBank/DDBJ databases">
        <authorList>
            <person name="Kaushik A."/>
        </authorList>
    </citation>
    <scope>NUCLEOTIDE SEQUENCE</scope>
    <source>
        <strain evidence="1">Type strain: AG8-Rh-89/</strain>
    </source>
</reference>
<dbReference type="Proteomes" id="UP000663850">
    <property type="component" value="Unassembled WGS sequence"/>
</dbReference>
<sequence length="406" mass="46208">MIVENSHRRYRDEYADYKFWIDALIPPTIKCISFEAFSNYNESLLVAIISKAPELTRLEFASETRSSSFYEEILGPDAMRNVQSLQYSGSILDPDVLHWFSEMPQLSVLELTLDQEDSEEPNIPEVTYAPDAFPALATLKIFTCDHAEVAEQFILLGEIWRTPMVKHLTCVEIKLSGPIYPDMREFDQFVTILTDQSPQVSSLRIEASGKPEHFPEIPIELLSETRRLPLHALNLQSPIHLRSDESLFKSLGALYGKLEALDLGSSTVEVPDLLNAHCYLPRLRYLNIGVWGTKTNKKKLKRALFSRDKIPCVPSRPPDSSFLSLCFRERSVGPKIRAYTLDFGDVHLLALLLSISWASIHVHGDLLSDRMNELRTRIDIWRGKADRSWEKLVECVLLLSKGSCKG</sequence>
<organism evidence="1 2">
    <name type="scientific">Rhizoctonia solani</name>
    <dbReference type="NCBI Taxonomy" id="456999"/>
    <lineage>
        <taxon>Eukaryota</taxon>
        <taxon>Fungi</taxon>
        <taxon>Dikarya</taxon>
        <taxon>Basidiomycota</taxon>
        <taxon>Agaricomycotina</taxon>
        <taxon>Agaricomycetes</taxon>
        <taxon>Cantharellales</taxon>
        <taxon>Ceratobasidiaceae</taxon>
        <taxon>Rhizoctonia</taxon>
    </lineage>
</organism>
<protein>
    <submittedName>
        <fullName evidence="1">Uncharacterized protein</fullName>
    </submittedName>
</protein>
<dbReference type="InterPro" id="IPR032675">
    <property type="entry name" value="LRR_dom_sf"/>
</dbReference>
<accession>A0A8H2XRJ8</accession>
<evidence type="ECO:0000313" key="2">
    <source>
        <dbReference type="Proteomes" id="UP000663850"/>
    </source>
</evidence>
<dbReference type="EMBL" id="CAJMWZ010000929">
    <property type="protein sequence ID" value="CAE6428900.1"/>
    <property type="molecule type" value="Genomic_DNA"/>
</dbReference>
<comment type="caution">
    <text evidence="1">The sequence shown here is derived from an EMBL/GenBank/DDBJ whole genome shotgun (WGS) entry which is preliminary data.</text>
</comment>
<dbReference type="SUPFAM" id="SSF52047">
    <property type="entry name" value="RNI-like"/>
    <property type="match status" value="1"/>
</dbReference>
<name>A0A8H2XRJ8_9AGAM</name>